<comment type="caution">
    <text evidence="2">The sequence shown here is derived from an EMBL/GenBank/DDBJ whole genome shotgun (WGS) entry which is preliminary data.</text>
</comment>
<evidence type="ECO:0000313" key="2">
    <source>
        <dbReference type="EMBL" id="KAA6133141.1"/>
    </source>
</evidence>
<protein>
    <submittedName>
        <fullName evidence="2">Uncharacterized protein</fullName>
    </submittedName>
</protein>
<reference evidence="2 3" key="1">
    <citation type="submission" date="2019-09" db="EMBL/GenBank/DDBJ databases">
        <title>Isolation of a novel species in the genus Cupriavidus from patients with sepsis using whole genome sequencing.</title>
        <authorList>
            <person name="Kweon O.J."/>
            <person name="Lee M.-K."/>
        </authorList>
    </citation>
    <scope>NUCLEOTIDE SEQUENCE [LARGE SCALE GENOMIC DNA]</scope>
    <source>
        <strain evidence="2 3">MKL-01</strain>
    </source>
</reference>
<dbReference type="Proteomes" id="UP000324324">
    <property type="component" value="Unassembled WGS sequence"/>
</dbReference>
<accession>A0A5M8BFE0</accession>
<keyword evidence="3" id="KW-1185">Reference proteome</keyword>
<organism evidence="2 3">
    <name type="scientific">Cupriavidus cauae</name>
    <dbReference type="NCBI Taxonomy" id="2608999"/>
    <lineage>
        <taxon>Bacteria</taxon>
        <taxon>Pseudomonadati</taxon>
        <taxon>Pseudomonadota</taxon>
        <taxon>Betaproteobacteria</taxon>
        <taxon>Burkholderiales</taxon>
        <taxon>Burkholderiaceae</taxon>
        <taxon>Cupriavidus</taxon>
    </lineage>
</organism>
<gene>
    <name evidence="2" type="ORF">F1599_01615</name>
</gene>
<name>A0A5M8BFE0_9BURK</name>
<feature type="transmembrane region" description="Helical" evidence="1">
    <location>
        <begin position="98"/>
        <end position="117"/>
    </location>
</feature>
<evidence type="ECO:0000256" key="1">
    <source>
        <dbReference type="SAM" id="Phobius"/>
    </source>
</evidence>
<dbReference type="RefSeq" id="WP_150081977.1">
    <property type="nucleotide sequence ID" value="NZ_VWRN01000006.1"/>
</dbReference>
<proteinExistence type="predicted"/>
<sequence length="256" mass="28553">MNIALPAILLFFLVAPGFLYHHYSQAREAREADMTPFGATAIKSIVLALIVDAVVGLAATEYFGYQLYLGDALRMLSGGAAAASVPPHRYEWLNEHPWPVFGFFAGTFGLAFALAMLRRWLVSRFHLDHPNSWASGFFRQQAPWYYLFSGIDSGISDGAMVVISAVVPMKDQSYLYTGLLEDFEFKSDGELERIILSAASRRKLTDDRGRGLEEHGRFYPIEGNRLVIRSSEWTTLNVKFLVEEKAEAAATALADD</sequence>
<feature type="transmembrane region" description="Helical" evidence="1">
    <location>
        <begin position="42"/>
        <end position="60"/>
    </location>
</feature>
<evidence type="ECO:0000313" key="3">
    <source>
        <dbReference type="Proteomes" id="UP000324324"/>
    </source>
</evidence>
<dbReference type="EMBL" id="VWRN01000006">
    <property type="protein sequence ID" value="KAA6133141.1"/>
    <property type="molecule type" value="Genomic_DNA"/>
</dbReference>
<dbReference type="AlphaFoldDB" id="A0A5M8BFE0"/>
<keyword evidence="1" id="KW-0812">Transmembrane</keyword>
<keyword evidence="1" id="KW-1133">Transmembrane helix</keyword>
<keyword evidence="1" id="KW-0472">Membrane</keyword>